<feature type="transmembrane region" description="Helical" evidence="1">
    <location>
        <begin position="77"/>
        <end position="98"/>
    </location>
</feature>
<sequence length="113" mass="13003">MVSWTLRALGFRDRKGRQRRRKENVDGRRWFRREEKIAAVAAAVKMTTMMNVLVIIVPSLLPIDFLVFGAQQDMDTLTAPVLSVLVYMLCLIGVRSSVNHTRRKEGKRRVSNC</sequence>
<keyword evidence="1" id="KW-0472">Membrane</keyword>
<name>A0AAX6IA51_IRIPA</name>
<feature type="transmembrane region" description="Helical" evidence="1">
    <location>
        <begin position="37"/>
        <end position="57"/>
    </location>
</feature>
<evidence type="ECO:0000256" key="1">
    <source>
        <dbReference type="SAM" id="Phobius"/>
    </source>
</evidence>
<comment type="caution">
    <text evidence="2">The sequence shown here is derived from an EMBL/GenBank/DDBJ whole genome shotgun (WGS) entry which is preliminary data.</text>
</comment>
<gene>
    <name evidence="2" type="ORF">M6B38_268020</name>
</gene>
<keyword evidence="3" id="KW-1185">Reference proteome</keyword>
<evidence type="ECO:0000313" key="3">
    <source>
        <dbReference type="Proteomes" id="UP001140949"/>
    </source>
</evidence>
<keyword evidence="1" id="KW-1133">Transmembrane helix</keyword>
<protein>
    <submittedName>
        <fullName evidence="2">Fructose-bisphosphate aldolase, chloroplastic-like</fullName>
    </submittedName>
</protein>
<dbReference type="EMBL" id="JANAVB010003400">
    <property type="protein sequence ID" value="KAJ6849644.1"/>
    <property type="molecule type" value="Genomic_DNA"/>
</dbReference>
<evidence type="ECO:0000313" key="2">
    <source>
        <dbReference type="EMBL" id="KAJ6849644.1"/>
    </source>
</evidence>
<proteinExistence type="predicted"/>
<organism evidence="2 3">
    <name type="scientific">Iris pallida</name>
    <name type="common">Sweet iris</name>
    <dbReference type="NCBI Taxonomy" id="29817"/>
    <lineage>
        <taxon>Eukaryota</taxon>
        <taxon>Viridiplantae</taxon>
        <taxon>Streptophyta</taxon>
        <taxon>Embryophyta</taxon>
        <taxon>Tracheophyta</taxon>
        <taxon>Spermatophyta</taxon>
        <taxon>Magnoliopsida</taxon>
        <taxon>Liliopsida</taxon>
        <taxon>Asparagales</taxon>
        <taxon>Iridaceae</taxon>
        <taxon>Iridoideae</taxon>
        <taxon>Irideae</taxon>
        <taxon>Iris</taxon>
    </lineage>
</organism>
<dbReference type="AlphaFoldDB" id="A0AAX6IA51"/>
<keyword evidence="1" id="KW-0812">Transmembrane</keyword>
<reference evidence="2" key="2">
    <citation type="submission" date="2023-04" db="EMBL/GenBank/DDBJ databases">
        <authorList>
            <person name="Bruccoleri R.E."/>
            <person name="Oakeley E.J."/>
            <person name="Faust A.-M."/>
            <person name="Dessus-Babus S."/>
            <person name="Altorfer M."/>
            <person name="Burckhardt D."/>
            <person name="Oertli M."/>
            <person name="Naumann U."/>
            <person name="Petersen F."/>
            <person name="Wong J."/>
        </authorList>
    </citation>
    <scope>NUCLEOTIDE SEQUENCE</scope>
    <source>
        <strain evidence="2">GSM-AAB239-AS_SAM_17_03QT</strain>
        <tissue evidence="2">Leaf</tissue>
    </source>
</reference>
<dbReference type="Proteomes" id="UP001140949">
    <property type="component" value="Unassembled WGS sequence"/>
</dbReference>
<accession>A0AAX6IA51</accession>
<reference evidence="2" key="1">
    <citation type="journal article" date="2023" name="GigaByte">
        <title>Genome assembly of the bearded iris, Iris pallida Lam.</title>
        <authorList>
            <person name="Bruccoleri R.E."/>
            <person name="Oakeley E.J."/>
            <person name="Faust A.M.E."/>
            <person name="Altorfer M."/>
            <person name="Dessus-Babus S."/>
            <person name="Burckhardt D."/>
            <person name="Oertli M."/>
            <person name="Naumann U."/>
            <person name="Petersen F."/>
            <person name="Wong J."/>
        </authorList>
    </citation>
    <scope>NUCLEOTIDE SEQUENCE</scope>
    <source>
        <strain evidence="2">GSM-AAB239-AS_SAM_17_03QT</strain>
    </source>
</reference>